<name>A0ABQ0CLL4_9HYPO</name>
<feature type="chain" id="PRO_5045432818" evidence="1">
    <location>
        <begin position="20"/>
        <end position="179"/>
    </location>
</feature>
<protein>
    <submittedName>
        <fullName evidence="2">Uncharacterized protein</fullName>
    </submittedName>
</protein>
<reference evidence="3" key="1">
    <citation type="submission" date="2024-06" db="EMBL/GenBank/DDBJ databases">
        <title>Draft Genome Sequences of Epichloe bromicola Strains Isolated from Elymus ciliaris.</title>
        <authorList>
            <consortium name="Epichloe bromicola genome sequencing consortium"/>
            <person name="Miura A."/>
            <person name="Imano S."/>
            <person name="Ashida A."/>
            <person name="Sato I."/>
            <person name="Chiba S."/>
            <person name="Tanaka A."/>
            <person name="Camagna M."/>
            <person name="Takemoto D."/>
        </authorList>
    </citation>
    <scope>NUCLEOTIDE SEQUENCE [LARGE SCALE GENOMIC DNA]</scope>
    <source>
        <strain evidence="3">DP</strain>
    </source>
</reference>
<proteinExistence type="predicted"/>
<feature type="signal peptide" evidence="1">
    <location>
        <begin position="1"/>
        <end position="19"/>
    </location>
</feature>
<dbReference type="EMBL" id="BAAFGZ010000076">
    <property type="protein sequence ID" value="GAB0134334.1"/>
    <property type="molecule type" value="Genomic_DNA"/>
</dbReference>
<dbReference type="Proteomes" id="UP001562357">
    <property type="component" value="Unassembled WGS sequence"/>
</dbReference>
<keyword evidence="1" id="KW-0732">Signal</keyword>
<organism evidence="2 3">
    <name type="scientific">Epichloe bromicola</name>
    <dbReference type="NCBI Taxonomy" id="79588"/>
    <lineage>
        <taxon>Eukaryota</taxon>
        <taxon>Fungi</taxon>
        <taxon>Dikarya</taxon>
        <taxon>Ascomycota</taxon>
        <taxon>Pezizomycotina</taxon>
        <taxon>Sordariomycetes</taxon>
        <taxon>Hypocreomycetidae</taxon>
        <taxon>Hypocreales</taxon>
        <taxon>Clavicipitaceae</taxon>
        <taxon>Epichloe</taxon>
    </lineage>
</organism>
<keyword evidence="3" id="KW-1185">Reference proteome</keyword>
<comment type="caution">
    <text evidence="2">The sequence shown here is derived from an EMBL/GenBank/DDBJ whole genome shotgun (WGS) entry which is preliminary data.</text>
</comment>
<accession>A0ABQ0CLL4</accession>
<evidence type="ECO:0000313" key="2">
    <source>
        <dbReference type="EMBL" id="GAB0134334.1"/>
    </source>
</evidence>
<sequence length="179" mass="18802">MKAVSIIAAALAGSAATIAATVPVQPRDVADGFYQVVTDDAGNTRTEFKAFDFDSVKTSPNEARDLEKRYEACGSPVNADEVDRANECLINSFIGNNVSLRKNQYVYCVSGGAVSFICPYSGGNKSKNSISGTWGYVKGKCGPGKGGYSSIPNGVGDWTAGYAPNDGKSFCAENFHVGN</sequence>
<gene>
    <name evidence="2" type="primary">g2711</name>
    <name evidence="2" type="ORF">EsDP_00002711</name>
</gene>
<evidence type="ECO:0000256" key="1">
    <source>
        <dbReference type="SAM" id="SignalP"/>
    </source>
</evidence>
<evidence type="ECO:0000313" key="3">
    <source>
        <dbReference type="Proteomes" id="UP001562357"/>
    </source>
</evidence>